<organism evidence="1 2">
    <name type="scientific">Saccharopolyspora phatthalungensis</name>
    <dbReference type="NCBI Taxonomy" id="664693"/>
    <lineage>
        <taxon>Bacteria</taxon>
        <taxon>Bacillati</taxon>
        <taxon>Actinomycetota</taxon>
        <taxon>Actinomycetes</taxon>
        <taxon>Pseudonocardiales</taxon>
        <taxon>Pseudonocardiaceae</taxon>
        <taxon>Saccharopolyspora</taxon>
    </lineage>
</organism>
<evidence type="ECO:0008006" key="3">
    <source>
        <dbReference type="Google" id="ProtNLM"/>
    </source>
</evidence>
<dbReference type="AlphaFoldDB" id="A0A840Q4Z1"/>
<dbReference type="RefSeq" id="WP_184726388.1">
    <property type="nucleotide sequence ID" value="NZ_JACHIW010000001.1"/>
</dbReference>
<comment type="caution">
    <text evidence="1">The sequence shown here is derived from an EMBL/GenBank/DDBJ whole genome shotgun (WGS) entry which is preliminary data.</text>
</comment>
<keyword evidence="2" id="KW-1185">Reference proteome</keyword>
<evidence type="ECO:0000313" key="2">
    <source>
        <dbReference type="Proteomes" id="UP000584374"/>
    </source>
</evidence>
<evidence type="ECO:0000313" key="1">
    <source>
        <dbReference type="EMBL" id="MBB5154960.1"/>
    </source>
</evidence>
<dbReference type="EMBL" id="JACHIW010000001">
    <property type="protein sequence ID" value="MBB5154960.1"/>
    <property type="molecule type" value="Genomic_DNA"/>
</dbReference>
<name>A0A840Q4Z1_9PSEU</name>
<protein>
    <recommendedName>
        <fullName evidence="3">Head-to-tail stopper</fullName>
    </recommendedName>
</protein>
<reference evidence="1 2" key="1">
    <citation type="submission" date="2020-08" db="EMBL/GenBank/DDBJ databases">
        <title>Sequencing the genomes of 1000 actinobacteria strains.</title>
        <authorList>
            <person name="Klenk H.-P."/>
        </authorList>
    </citation>
    <scope>NUCLEOTIDE SEQUENCE [LARGE SCALE GENOMIC DNA]</scope>
    <source>
        <strain evidence="1 2">DSM 45584</strain>
    </source>
</reference>
<proteinExistence type="predicted"/>
<accession>A0A840Q4Z1</accession>
<dbReference type="Proteomes" id="UP000584374">
    <property type="component" value="Unassembled WGS sequence"/>
</dbReference>
<sequence length="110" mass="11775">MTPEGLIGQRITVSRPSGTDRYGDSLPPTVHVVEDCVLAPAGSSEDTDRADQVTARMRVYAGLNADVLATDRVVLPDGTRWAVSGEPQCYRSPFVEDAGVCVINLERVTG</sequence>
<gene>
    <name evidence="1" type="ORF">BJ970_002494</name>
</gene>